<dbReference type="Pfam" id="PF00412">
    <property type="entry name" value="LIM"/>
    <property type="match status" value="2"/>
</dbReference>
<evidence type="ECO:0000259" key="13">
    <source>
        <dbReference type="PROSITE" id="PS50023"/>
    </source>
</evidence>
<evidence type="ECO:0000256" key="9">
    <source>
        <dbReference type="PROSITE-ProRule" id="PRU00108"/>
    </source>
</evidence>
<dbReference type="GO" id="GO:0000977">
    <property type="term" value="F:RNA polymerase II transcription regulatory region sequence-specific DNA binding"/>
    <property type="evidence" value="ECO:0007669"/>
    <property type="project" value="TreeGrafter"/>
</dbReference>
<dbReference type="GO" id="GO:0005634">
    <property type="term" value="C:nucleus"/>
    <property type="evidence" value="ECO:0007669"/>
    <property type="project" value="UniProtKB-SubCell"/>
</dbReference>
<evidence type="ECO:0000256" key="2">
    <source>
        <dbReference type="ARBA" id="ARBA00022723"/>
    </source>
</evidence>
<dbReference type="EMBL" id="ATLV01011704">
    <property type="status" value="NOT_ANNOTATED_CDS"/>
    <property type="molecule type" value="Genomic_DNA"/>
</dbReference>
<dbReference type="VEuPathDB" id="VectorBase:ASIC003153"/>
<evidence type="ECO:0000313" key="16">
    <source>
        <dbReference type="EnsemblMetazoa" id="ASIC003153-PA"/>
    </source>
</evidence>
<reference evidence="15 17" key="1">
    <citation type="journal article" date="2014" name="BMC Genomics">
        <title>Genome sequence of Anopheles sinensis provides insight into genetics basis of mosquito competence for malaria parasites.</title>
        <authorList>
            <person name="Zhou D."/>
            <person name="Zhang D."/>
            <person name="Ding G."/>
            <person name="Shi L."/>
            <person name="Hou Q."/>
            <person name="Ye Y."/>
            <person name="Xu Y."/>
            <person name="Zhou H."/>
            <person name="Xiong C."/>
            <person name="Li S."/>
            <person name="Yu J."/>
            <person name="Hong S."/>
            <person name="Yu X."/>
            <person name="Zou P."/>
            <person name="Chen C."/>
            <person name="Chang X."/>
            <person name="Wang W."/>
            <person name="Lv Y."/>
            <person name="Sun Y."/>
            <person name="Ma L."/>
            <person name="Shen B."/>
            <person name="Zhu C."/>
        </authorList>
    </citation>
    <scope>NUCLEOTIDE SEQUENCE [LARGE SCALE GENOMIC DNA]</scope>
</reference>
<accession>A0A084VDR5</accession>
<dbReference type="EMBL" id="ATLV01011701">
    <property type="status" value="NOT_ANNOTATED_CDS"/>
    <property type="molecule type" value="Genomic_DNA"/>
</dbReference>
<dbReference type="PANTHER" id="PTHR24208:SF168">
    <property type="entry name" value="PROTEIN APTEROUS"/>
    <property type="match status" value="1"/>
</dbReference>
<dbReference type="SMART" id="SM00389">
    <property type="entry name" value="HOX"/>
    <property type="match status" value="1"/>
</dbReference>
<feature type="region of interest" description="Disordered" evidence="12">
    <location>
        <begin position="332"/>
        <end position="351"/>
    </location>
</feature>
<keyword evidence="2 10" id="KW-0479">Metal-binding</keyword>
<proteinExistence type="predicted"/>
<evidence type="ECO:0000256" key="12">
    <source>
        <dbReference type="SAM" id="MobiDB-lite"/>
    </source>
</evidence>
<keyword evidence="4 10" id="KW-0862">Zinc</keyword>
<evidence type="ECO:0000259" key="14">
    <source>
        <dbReference type="PROSITE" id="PS50071"/>
    </source>
</evidence>
<dbReference type="InterPro" id="IPR009057">
    <property type="entry name" value="Homeodomain-like_sf"/>
</dbReference>
<keyword evidence="17" id="KW-1185">Reference proteome</keyword>
<evidence type="ECO:0000256" key="11">
    <source>
        <dbReference type="RuleBase" id="RU000682"/>
    </source>
</evidence>
<dbReference type="CDD" id="cd00086">
    <property type="entry name" value="homeodomain"/>
    <property type="match status" value="1"/>
</dbReference>
<keyword evidence="5 10" id="KW-0440">LIM domain</keyword>
<dbReference type="SUPFAM" id="SSF46689">
    <property type="entry name" value="Homeodomain-like"/>
    <property type="match status" value="1"/>
</dbReference>
<dbReference type="GO" id="GO:0046872">
    <property type="term" value="F:metal ion binding"/>
    <property type="evidence" value="ECO:0007669"/>
    <property type="project" value="UniProtKB-KW"/>
</dbReference>
<dbReference type="InterPro" id="IPR050453">
    <property type="entry name" value="LIM_Homeobox_TF"/>
</dbReference>
<dbReference type="InterPro" id="IPR001356">
    <property type="entry name" value="HD"/>
</dbReference>
<evidence type="ECO:0000256" key="7">
    <source>
        <dbReference type="ARBA" id="ARBA00023155"/>
    </source>
</evidence>
<dbReference type="InterPro" id="IPR017970">
    <property type="entry name" value="Homeobox_CS"/>
</dbReference>
<organism evidence="15">
    <name type="scientific">Anopheles sinensis</name>
    <name type="common">Mosquito</name>
    <dbReference type="NCBI Taxonomy" id="74873"/>
    <lineage>
        <taxon>Eukaryota</taxon>
        <taxon>Metazoa</taxon>
        <taxon>Ecdysozoa</taxon>
        <taxon>Arthropoda</taxon>
        <taxon>Hexapoda</taxon>
        <taxon>Insecta</taxon>
        <taxon>Pterygota</taxon>
        <taxon>Neoptera</taxon>
        <taxon>Endopterygota</taxon>
        <taxon>Diptera</taxon>
        <taxon>Nematocera</taxon>
        <taxon>Culicoidea</taxon>
        <taxon>Culicidae</taxon>
        <taxon>Anophelinae</taxon>
        <taxon>Anopheles</taxon>
    </lineage>
</organism>
<dbReference type="VEuPathDB" id="VectorBase:ASIS013998"/>
<dbReference type="Proteomes" id="UP000030765">
    <property type="component" value="Unassembled WGS sequence"/>
</dbReference>
<evidence type="ECO:0000256" key="8">
    <source>
        <dbReference type="ARBA" id="ARBA00023242"/>
    </source>
</evidence>
<dbReference type="STRING" id="74873.A0A084VDR5"/>
<dbReference type="AlphaFoldDB" id="A0A084VDR5"/>
<dbReference type="FunFam" id="2.10.110.10:FF:000136">
    <property type="entry name" value="LIM domain family"/>
    <property type="match status" value="1"/>
</dbReference>
<reference evidence="16" key="2">
    <citation type="submission" date="2020-05" db="UniProtKB">
        <authorList>
            <consortium name="EnsemblMetazoa"/>
        </authorList>
    </citation>
    <scope>IDENTIFICATION</scope>
</reference>
<keyword evidence="7 9" id="KW-0371">Homeobox</keyword>
<dbReference type="VEuPathDB" id="VectorBase:ASIS013917"/>
<feature type="domain" description="Homeobox" evidence="14">
    <location>
        <begin position="351"/>
        <end position="411"/>
    </location>
</feature>
<dbReference type="PROSITE" id="PS50071">
    <property type="entry name" value="HOMEOBOX_2"/>
    <property type="match status" value="1"/>
</dbReference>
<keyword evidence="8 9" id="KW-0539">Nucleus</keyword>
<feature type="compositionally biased region" description="Polar residues" evidence="12">
    <location>
        <begin position="332"/>
        <end position="341"/>
    </location>
</feature>
<evidence type="ECO:0000256" key="5">
    <source>
        <dbReference type="ARBA" id="ARBA00023038"/>
    </source>
</evidence>
<name>A0A084VDR5_ANOSI</name>
<keyword evidence="3" id="KW-0677">Repeat</keyword>
<dbReference type="EMBL" id="ATLV01011699">
    <property type="status" value="NOT_ANNOTATED_CDS"/>
    <property type="molecule type" value="Genomic_DNA"/>
</dbReference>
<comment type="subcellular location">
    <subcellularLocation>
        <location evidence="1 9 11">Nucleus</location>
    </subcellularLocation>
</comment>
<feature type="region of interest" description="Disordered" evidence="12">
    <location>
        <begin position="434"/>
        <end position="453"/>
    </location>
</feature>
<gene>
    <name evidence="15" type="ORF">ZHAS_00003153</name>
</gene>
<dbReference type="OMA" id="RCCKCLH"/>
<dbReference type="Gene3D" id="2.10.110.10">
    <property type="entry name" value="Cysteine Rich Protein"/>
    <property type="match status" value="2"/>
</dbReference>
<dbReference type="SMART" id="SM00132">
    <property type="entry name" value="LIM"/>
    <property type="match status" value="2"/>
</dbReference>
<sequence>MERRGSITVRWVIRRDTTFVLAKSLPHPFPHVPFLLHHHHISFVLDRSIERGTEAGEACLSRQLDGRIVNAFAYLLWMPPPSNAQVPAFPPLTLSFPYLNIYGRPYYLLVADRAWHNQCLRCCKCLHNLEAELSCYSREGNIYCKDDYYRHFSTRRCARCGNGISASDLVMRAKDLIFHVNCFSCLICGQLLRGGDTAGIRDGRVFCGEHYESEVLSEPETISPQFFPVTTAGGMSVQPSQKGRPRKRKLATPQPPTLLLDATGPQHLGPQHPSCPSQQQQQQHQQTPTQPQPPQLQTQQTNPPQPLEALDAGTPLRLDLLHKELNVNSLDLSTYDGSQSPGSGGALTPNCRTKRMRTSFKHHQLRTMKSYFAINQNPDAKDLKQLAQKTGLSKRVLQVWFQNARAKWRRNVMRQDVGMGNPGHGMGGLPSIGTGGMHHQHHHSASGPNGTGDGSVNVNDLSSTQVLEEMHNMTFAELY</sequence>
<dbReference type="EMBL" id="ATLV01011702">
    <property type="status" value="NOT_ANNOTATED_CDS"/>
    <property type="molecule type" value="Genomic_DNA"/>
</dbReference>
<dbReference type="InterPro" id="IPR001781">
    <property type="entry name" value="Znf_LIM"/>
</dbReference>
<dbReference type="PROSITE" id="PS00478">
    <property type="entry name" value="LIM_DOMAIN_1"/>
    <property type="match status" value="1"/>
</dbReference>
<evidence type="ECO:0000256" key="1">
    <source>
        <dbReference type="ARBA" id="ARBA00004123"/>
    </source>
</evidence>
<evidence type="ECO:0000256" key="6">
    <source>
        <dbReference type="ARBA" id="ARBA00023125"/>
    </source>
</evidence>
<protein>
    <submittedName>
        <fullName evidence="15 16">Lim homeobox protein</fullName>
    </submittedName>
</protein>
<feature type="domain" description="LIM zinc-binding" evidence="13">
    <location>
        <begin position="92"/>
        <end position="154"/>
    </location>
</feature>
<evidence type="ECO:0000256" key="3">
    <source>
        <dbReference type="ARBA" id="ARBA00022737"/>
    </source>
</evidence>
<feature type="DNA-binding region" description="Homeobox" evidence="9">
    <location>
        <begin position="353"/>
        <end position="412"/>
    </location>
</feature>
<dbReference type="SUPFAM" id="SSF57716">
    <property type="entry name" value="Glucocorticoid receptor-like (DNA-binding domain)"/>
    <property type="match status" value="1"/>
</dbReference>
<feature type="region of interest" description="Disordered" evidence="12">
    <location>
        <begin position="225"/>
        <end position="310"/>
    </location>
</feature>
<dbReference type="FunFam" id="1.10.10.60:FF:000027">
    <property type="entry name" value="LIM/homeobox protein Lhx9"/>
    <property type="match status" value="1"/>
</dbReference>
<dbReference type="EMBL" id="ATLV01011703">
    <property type="status" value="NOT_ANNOTATED_CDS"/>
    <property type="molecule type" value="Genomic_DNA"/>
</dbReference>
<dbReference type="EMBL" id="KE524712">
    <property type="protein sequence ID" value="KFB36109.1"/>
    <property type="molecule type" value="Genomic_DNA"/>
</dbReference>
<dbReference type="Pfam" id="PF00046">
    <property type="entry name" value="Homeodomain"/>
    <property type="match status" value="1"/>
</dbReference>
<dbReference type="OrthoDB" id="9990008at2759"/>
<dbReference type="PROSITE" id="PS50023">
    <property type="entry name" value="LIM_DOMAIN_2"/>
    <property type="match status" value="2"/>
</dbReference>
<evidence type="ECO:0000313" key="15">
    <source>
        <dbReference type="EMBL" id="KFB36109.1"/>
    </source>
</evidence>
<feature type="compositionally biased region" description="Low complexity" evidence="12">
    <location>
        <begin position="270"/>
        <end position="302"/>
    </location>
</feature>
<dbReference type="EMBL" id="ATLV01011700">
    <property type="status" value="NOT_ANNOTATED_CDS"/>
    <property type="molecule type" value="Genomic_DNA"/>
</dbReference>
<dbReference type="PANTHER" id="PTHR24208">
    <property type="entry name" value="LIM/HOMEOBOX PROTEIN LHX"/>
    <property type="match status" value="1"/>
</dbReference>
<dbReference type="GO" id="GO:0000981">
    <property type="term" value="F:DNA-binding transcription factor activity, RNA polymerase II-specific"/>
    <property type="evidence" value="ECO:0007669"/>
    <property type="project" value="InterPro"/>
</dbReference>
<dbReference type="Gene3D" id="1.10.10.60">
    <property type="entry name" value="Homeodomain-like"/>
    <property type="match status" value="1"/>
</dbReference>
<evidence type="ECO:0000313" key="17">
    <source>
        <dbReference type="Proteomes" id="UP000030765"/>
    </source>
</evidence>
<feature type="domain" description="LIM zinc-binding" evidence="13">
    <location>
        <begin position="155"/>
        <end position="217"/>
    </location>
</feature>
<dbReference type="GO" id="GO:0030182">
    <property type="term" value="P:neuron differentiation"/>
    <property type="evidence" value="ECO:0007669"/>
    <property type="project" value="TreeGrafter"/>
</dbReference>
<dbReference type="EnsemblMetazoa" id="ASIC003153-RA">
    <property type="protein sequence ID" value="ASIC003153-PA"/>
    <property type="gene ID" value="ASIC003153"/>
</dbReference>
<evidence type="ECO:0000256" key="4">
    <source>
        <dbReference type="ARBA" id="ARBA00022833"/>
    </source>
</evidence>
<dbReference type="PROSITE" id="PS00027">
    <property type="entry name" value="HOMEOBOX_1"/>
    <property type="match status" value="1"/>
</dbReference>
<evidence type="ECO:0000256" key="10">
    <source>
        <dbReference type="PROSITE-ProRule" id="PRU00125"/>
    </source>
</evidence>
<keyword evidence="6 9" id="KW-0238">DNA-binding</keyword>